<dbReference type="SMART" id="SM00239">
    <property type="entry name" value="C2"/>
    <property type="match status" value="1"/>
</dbReference>
<evidence type="ECO:0000259" key="1">
    <source>
        <dbReference type="PROSITE" id="PS50004"/>
    </source>
</evidence>
<evidence type="ECO:0000313" key="3">
    <source>
        <dbReference type="Proteomes" id="UP000467841"/>
    </source>
</evidence>
<proteinExistence type="predicted"/>
<dbReference type="Pfam" id="PF00168">
    <property type="entry name" value="C2"/>
    <property type="match status" value="1"/>
</dbReference>
<dbReference type="Gene3D" id="2.60.40.150">
    <property type="entry name" value="C2 domain"/>
    <property type="match status" value="1"/>
</dbReference>
<dbReference type="PANTHER" id="PTHR32246:SF130">
    <property type="entry name" value="CALCIUM-DEPENDENT LIPID-BINDING (CALB DOMAIN) FAMILY PROTEIN"/>
    <property type="match status" value="1"/>
</dbReference>
<dbReference type="GO" id="GO:0006952">
    <property type="term" value="P:defense response"/>
    <property type="evidence" value="ECO:0007669"/>
    <property type="project" value="InterPro"/>
</dbReference>
<reference evidence="2" key="1">
    <citation type="submission" date="2020-01" db="EMBL/GenBank/DDBJ databases">
        <authorList>
            <person name="Mishra B."/>
        </authorList>
    </citation>
    <scope>NUCLEOTIDE SEQUENCE [LARGE SCALE GENOMIC DNA]</scope>
</reference>
<comment type="caution">
    <text evidence="2">The sequence shown here is derived from an EMBL/GenBank/DDBJ whole genome shotgun (WGS) entry which is preliminary data.</text>
</comment>
<dbReference type="OrthoDB" id="270970at2759"/>
<dbReference type="EMBL" id="CACVBM020001695">
    <property type="protein sequence ID" value="CAA7057587.1"/>
    <property type="molecule type" value="Genomic_DNA"/>
</dbReference>
<dbReference type="Proteomes" id="UP000467841">
    <property type="component" value="Unassembled WGS sequence"/>
</dbReference>
<keyword evidence="3" id="KW-1185">Reference proteome</keyword>
<dbReference type="SUPFAM" id="SSF49562">
    <property type="entry name" value="C2 domain (Calcium/lipid-binding domain, CaLB)"/>
    <property type="match status" value="1"/>
</dbReference>
<organism evidence="2 3">
    <name type="scientific">Microthlaspi erraticum</name>
    <dbReference type="NCBI Taxonomy" id="1685480"/>
    <lineage>
        <taxon>Eukaryota</taxon>
        <taxon>Viridiplantae</taxon>
        <taxon>Streptophyta</taxon>
        <taxon>Embryophyta</taxon>
        <taxon>Tracheophyta</taxon>
        <taxon>Spermatophyta</taxon>
        <taxon>Magnoliopsida</taxon>
        <taxon>eudicotyledons</taxon>
        <taxon>Gunneridae</taxon>
        <taxon>Pentapetalae</taxon>
        <taxon>rosids</taxon>
        <taxon>malvids</taxon>
        <taxon>Brassicales</taxon>
        <taxon>Brassicaceae</taxon>
        <taxon>Coluteocarpeae</taxon>
        <taxon>Microthlaspi</taxon>
    </lineage>
</organism>
<dbReference type="InterPro" id="IPR035892">
    <property type="entry name" value="C2_domain_sf"/>
</dbReference>
<dbReference type="InterPro" id="IPR000008">
    <property type="entry name" value="C2_dom"/>
</dbReference>
<sequence length="196" mass="21733">MVNQTLELRINSASDLKNVNHITKMDVYAVITLLGDKKKQKAKTPINRSGGSNPTWNHAATFPVKEELAREGRLTLVVNLFSHRRIRRDKAIGKVEVPLLNLLSSTNGNGMKFVTYQVRTPSDQMKGSLTFSYRFNGAPVIAGQAHYQAPTSWAPPNQQGYGGPNGYMAPPTPQLTRNQERLDIVDTFASVVDLLK</sequence>
<dbReference type="CDD" id="cd04051">
    <property type="entry name" value="C2_SRC2_like"/>
    <property type="match status" value="1"/>
</dbReference>
<accession>A0A6D2KYJ6</accession>
<feature type="domain" description="C2" evidence="1">
    <location>
        <begin position="1"/>
        <end position="112"/>
    </location>
</feature>
<name>A0A6D2KYJ6_9BRAS</name>
<protein>
    <recommendedName>
        <fullName evidence="1">C2 domain-containing protein</fullName>
    </recommendedName>
</protein>
<evidence type="ECO:0000313" key="2">
    <source>
        <dbReference type="EMBL" id="CAA7057587.1"/>
    </source>
</evidence>
<dbReference type="PROSITE" id="PS50004">
    <property type="entry name" value="C2"/>
    <property type="match status" value="1"/>
</dbReference>
<dbReference type="AlphaFoldDB" id="A0A6D2KYJ6"/>
<dbReference type="InterPro" id="IPR044750">
    <property type="entry name" value="C2_SRC2/BAP"/>
</dbReference>
<dbReference type="PANTHER" id="PTHR32246">
    <property type="entry name" value="INGRESSION PROTEIN FIC1"/>
    <property type="match status" value="1"/>
</dbReference>
<gene>
    <name evidence="2" type="ORF">MERR_LOCUS44823</name>
</gene>